<evidence type="ECO:0000313" key="2">
    <source>
        <dbReference type="Proteomes" id="UP000465220"/>
    </source>
</evidence>
<dbReference type="EMBL" id="BLKI01000024">
    <property type="protein sequence ID" value="GFF76929.1"/>
    <property type="molecule type" value="Genomic_DNA"/>
</dbReference>
<keyword evidence="2" id="KW-1185">Reference proteome</keyword>
<dbReference type="Proteomes" id="UP000465220">
    <property type="component" value="Unassembled WGS sequence"/>
</dbReference>
<evidence type="ECO:0000313" key="1">
    <source>
        <dbReference type="EMBL" id="GFF76929.1"/>
    </source>
</evidence>
<organism evidence="1 2">
    <name type="scientific">Aspergillus lentulus</name>
    <dbReference type="NCBI Taxonomy" id="293939"/>
    <lineage>
        <taxon>Eukaryota</taxon>
        <taxon>Fungi</taxon>
        <taxon>Dikarya</taxon>
        <taxon>Ascomycota</taxon>
        <taxon>Pezizomycotina</taxon>
        <taxon>Eurotiomycetes</taxon>
        <taxon>Eurotiomycetidae</taxon>
        <taxon>Eurotiales</taxon>
        <taxon>Aspergillaceae</taxon>
        <taxon>Aspergillus</taxon>
        <taxon>Aspergillus subgen. Fumigati</taxon>
    </lineage>
</organism>
<sequence>MFQRARYPPARQILSSAGEDEYPICRTQGDAREVALYKALGTIRNLKFLDLELNVSDPSLYQENASIDPDWDDFDNQYTEEGLEGINRSRNGHIRNLLVNTLIDEPLASSIFEVISAAESHDAPLLERLTCQ</sequence>
<reference evidence="1 2" key="1">
    <citation type="submission" date="2020-01" db="EMBL/GenBank/DDBJ databases">
        <title>Draft genome sequence of Aspergillus lentulus IFM 60648.</title>
        <authorList>
            <person name="Takahashi H."/>
            <person name="Yaguchi T."/>
        </authorList>
    </citation>
    <scope>NUCLEOTIDE SEQUENCE [LARGE SCALE GENOMIC DNA]</scope>
    <source>
        <strain evidence="1 2">IFM 60648</strain>
    </source>
</reference>
<protein>
    <submittedName>
        <fullName evidence="1">Uncharacterized protein</fullName>
    </submittedName>
</protein>
<proteinExistence type="predicted"/>
<accession>A0ABQ1A9Q4</accession>
<comment type="caution">
    <text evidence="1">The sequence shown here is derived from an EMBL/GenBank/DDBJ whole genome shotgun (WGS) entry which is preliminary data.</text>
</comment>
<gene>
    <name evidence="1" type="ORF">IFM60648_04827</name>
</gene>
<name>A0ABQ1A9Q4_ASPLE</name>